<gene>
    <name evidence="3" type="ORF">LSTR_LSTR011378</name>
</gene>
<organism evidence="3 4">
    <name type="scientific">Laodelphax striatellus</name>
    <name type="common">Small brown planthopper</name>
    <name type="synonym">Delphax striatella</name>
    <dbReference type="NCBI Taxonomy" id="195883"/>
    <lineage>
        <taxon>Eukaryota</taxon>
        <taxon>Metazoa</taxon>
        <taxon>Ecdysozoa</taxon>
        <taxon>Arthropoda</taxon>
        <taxon>Hexapoda</taxon>
        <taxon>Insecta</taxon>
        <taxon>Pterygota</taxon>
        <taxon>Neoptera</taxon>
        <taxon>Paraneoptera</taxon>
        <taxon>Hemiptera</taxon>
        <taxon>Auchenorrhyncha</taxon>
        <taxon>Fulgoroidea</taxon>
        <taxon>Delphacidae</taxon>
        <taxon>Criomorphinae</taxon>
        <taxon>Laodelphax</taxon>
    </lineage>
</organism>
<evidence type="ECO:0000259" key="2">
    <source>
        <dbReference type="Pfam" id="PF10419"/>
    </source>
</evidence>
<protein>
    <recommendedName>
        <fullName evidence="2">Transcription factor TFIIIC triple barrel domain-containing protein</fullName>
    </recommendedName>
</protein>
<dbReference type="Gene3D" id="2.60.40.4370">
    <property type="match status" value="1"/>
</dbReference>
<accession>A0A482XQK0</accession>
<dbReference type="OrthoDB" id="1877767at2759"/>
<feature type="region of interest" description="Disordered" evidence="1">
    <location>
        <begin position="1"/>
        <end position="30"/>
    </location>
</feature>
<sequence>MEETSMEIQNDPVDSAPNNPSQTEDNDEYEEEEILVHVQFDCDVDTKLFNAEEPKIIGLDTENPIMQMGPQFYRGTWQDTMGTSAFFAPEPDPAPIDPIFSRVKTPLMKLACHTRKSLLMSRVFVKPIAGQNSSQVTPENLIHDTNQCANDTNQCPNDTEQCASDTDQCASDANQCVNDTKQCANDTNQCANSTRSYDTNHCANNITDDYVTNQCANDRTDATSVMEVETWDRKSNCRNNIESTMS</sequence>
<dbReference type="InterPro" id="IPR042771">
    <property type="entry name" value="GTF3C6-like"/>
</dbReference>
<keyword evidence="4" id="KW-1185">Reference proteome</keyword>
<evidence type="ECO:0000313" key="3">
    <source>
        <dbReference type="EMBL" id="RZF48425.1"/>
    </source>
</evidence>
<evidence type="ECO:0000313" key="4">
    <source>
        <dbReference type="Proteomes" id="UP000291343"/>
    </source>
</evidence>
<feature type="domain" description="Transcription factor TFIIIC triple barrel" evidence="2">
    <location>
        <begin position="30"/>
        <end position="125"/>
    </location>
</feature>
<dbReference type="PANTHER" id="PTHR21860:SF2">
    <property type="entry name" value="GENERAL TRANSCRIPTION FACTOR 3C POLYPEPTIDE 6"/>
    <property type="match status" value="1"/>
</dbReference>
<dbReference type="InParanoid" id="A0A482XQK0"/>
<dbReference type="PANTHER" id="PTHR21860">
    <property type="entry name" value="TRANSCRIPTION INITIATION FACTOR IIIC TFIIIC , POLYPEPTIDE 6-RELATED"/>
    <property type="match status" value="1"/>
</dbReference>
<evidence type="ECO:0000256" key="1">
    <source>
        <dbReference type="SAM" id="MobiDB-lite"/>
    </source>
</evidence>
<dbReference type="GO" id="GO:0000127">
    <property type="term" value="C:transcription factor TFIIIC complex"/>
    <property type="evidence" value="ECO:0007669"/>
    <property type="project" value="TreeGrafter"/>
</dbReference>
<dbReference type="Proteomes" id="UP000291343">
    <property type="component" value="Unassembled WGS sequence"/>
</dbReference>
<dbReference type="InterPro" id="IPR019481">
    <property type="entry name" value="TFIIIC_triple_barrel"/>
</dbReference>
<reference evidence="3 4" key="1">
    <citation type="journal article" date="2017" name="Gigascience">
        <title>Genome sequence of the small brown planthopper, Laodelphax striatellus.</title>
        <authorList>
            <person name="Zhu J."/>
            <person name="Jiang F."/>
            <person name="Wang X."/>
            <person name="Yang P."/>
            <person name="Bao Y."/>
            <person name="Zhao W."/>
            <person name="Wang W."/>
            <person name="Lu H."/>
            <person name="Wang Q."/>
            <person name="Cui N."/>
            <person name="Li J."/>
            <person name="Chen X."/>
            <person name="Luo L."/>
            <person name="Yu J."/>
            <person name="Kang L."/>
            <person name="Cui F."/>
        </authorList>
    </citation>
    <scope>NUCLEOTIDE SEQUENCE [LARGE SCALE GENOMIC DNA]</scope>
    <source>
        <strain evidence="3">Lst14</strain>
    </source>
</reference>
<comment type="caution">
    <text evidence="3">The sequence shown here is derived from an EMBL/GenBank/DDBJ whole genome shotgun (WGS) entry which is preliminary data.</text>
</comment>
<dbReference type="Pfam" id="PF10419">
    <property type="entry name" value="TFIIIC_sub6"/>
    <property type="match status" value="1"/>
</dbReference>
<proteinExistence type="predicted"/>
<dbReference type="GO" id="GO:0006383">
    <property type="term" value="P:transcription by RNA polymerase III"/>
    <property type="evidence" value="ECO:0007669"/>
    <property type="project" value="InterPro"/>
</dbReference>
<dbReference type="AlphaFoldDB" id="A0A482XQK0"/>
<dbReference type="EMBL" id="QKKF02002475">
    <property type="protein sequence ID" value="RZF48425.1"/>
    <property type="molecule type" value="Genomic_DNA"/>
</dbReference>
<name>A0A482XQK0_LAOST</name>